<reference evidence="1" key="1">
    <citation type="submission" date="2019-08" db="EMBL/GenBank/DDBJ databases">
        <title>Genome sequence of Clostridiales bacterium MT110.</title>
        <authorList>
            <person name="Cao J."/>
        </authorList>
    </citation>
    <scope>NUCLEOTIDE SEQUENCE</scope>
    <source>
        <strain evidence="1">MT110</strain>
    </source>
</reference>
<gene>
    <name evidence="1" type="ORF">FRZ06_17010</name>
</gene>
<dbReference type="EMBL" id="CP042469">
    <property type="protein sequence ID" value="QOX64924.1"/>
    <property type="molecule type" value="Genomic_DNA"/>
</dbReference>
<evidence type="ECO:0000313" key="1">
    <source>
        <dbReference type="EMBL" id="QOX64924.1"/>
    </source>
</evidence>
<organism evidence="1 2">
    <name type="scientific">Anoxybacterium hadale</name>
    <dbReference type="NCBI Taxonomy" id="3408580"/>
    <lineage>
        <taxon>Bacteria</taxon>
        <taxon>Bacillati</taxon>
        <taxon>Bacillota</taxon>
        <taxon>Clostridia</taxon>
        <taxon>Peptostreptococcales</taxon>
        <taxon>Anaerovoracaceae</taxon>
        <taxon>Anoxybacterium</taxon>
    </lineage>
</organism>
<evidence type="ECO:0000313" key="2">
    <source>
        <dbReference type="Proteomes" id="UP000594014"/>
    </source>
</evidence>
<protein>
    <submittedName>
        <fullName evidence="1">S8 family peptidase</fullName>
    </submittedName>
</protein>
<dbReference type="Proteomes" id="UP000594014">
    <property type="component" value="Chromosome"/>
</dbReference>
<proteinExistence type="predicted"/>
<sequence length="382" mass="40867">MYLSKGDRTPVIIYSKSTINEIRDCIIENYGQIKYELPFINAVSVEIPKEKITKLAAHNMVGSISEDAIVSKTPINPSAKSVKATCGNFEEDIERIYGSTERGKGVGVAIIDTGVSPHYDLIKPRNRIIAFKDLLSNRDRPYDDDGHGTHVAGIIAGNGYTSGKFTGTAPCANIIAIKALDESGNGTESDILAALQWIVNNGHYYNIRVINLSLGIKVESPYDDDPLIKGANAAVRYGYTVVTAAGNNGPGKCTVNSPGTSPLVITVGAVDLTHSDDGYIKVANFSSRGPTLAGDTKPDIVAPGVEICSLDGKNLKGYAIQSGTSMAAPVVSGVAACLYAMRPDLTPAQVKQIIVQDAMPLKREDRFAQGRGLLNYRMFLNL</sequence>
<keyword evidence="2" id="KW-1185">Reference proteome</keyword>
<accession>A0ACD1AEX5</accession>
<name>A0ACD1AEX5_9FIRM</name>